<sequence>MQRRLTTLVAADLVGYSRLMAADEEGTANRLRHLRDSVILPGLAAGEGRLIKTMGDGLLAEFPSPVAAVRTVTGLLAELAAHEADQPEDRRMRFRVGVNLGDVIIDGDDVLGDGVNIAARLESLAPPGGLCISRSVHDQVRGKVEAEFTSLGPQMVKNIPDPVEVWRAELETTAPVPKTETLRPTIAILPFDNMSSDPDQEFLADGIVEDVITELSRFRSLFVIARNSTFAYKGTHKDIRQIARELDVRYVVEGSVRRAGNRLRVTAQLIEAESGRHIWADRWDRTMEDLFDLQDELTRAIVSCVEPELGAHERAMARAKPTDSLTAWELYQRGNAEYFTATPSGYARSYALFAQAIEADPQFPLPYAVLARWHFYRVLTRVAENDEAEVEAGLAFAQRAINLDNREEAGFAGLSVVLSVAGREAEANVAFQRAEALNRNSPVVLLARMILHLCSRNPQYDKLLEAAENAIKFSPRDPNLWSFWLMRGYALAGPEADLTAPGVREAFETAAGFENAEVFPFVEAAIANIANERPDRAREYLSAALTRYPELTLEGWLSGLKGQFFANSASRWASHQETLVEMGLPRA</sequence>
<reference evidence="2 3" key="1">
    <citation type="submission" date="2022-10" db="EMBL/GenBank/DDBJ databases">
        <title>Ruegeria sp. nov., isolated from ocean surface sediments.</title>
        <authorList>
            <person name="He W."/>
            <person name="Xue H.-P."/>
            <person name="Zhang D.-F."/>
        </authorList>
    </citation>
    <scope>NUCLEOTIDE SEQUENCE [LARGE SCALE GENOMIC DNA]</scope>
    <source>
        <strain evidence="2 3">XHP0148</strain>
    </source>
</reference>
<dbReference type="Gene3D" id="3.30.70.1230">
    <property type="entry name" value="Nucleotide cyclase"/>
    <property type="match status" value="1"/>
</dbReference>
<evidence type="ECO:0000313" key="3">
    <source>
        <dbReference type="Proteomes" id="UP001320899"/>
    </source>
</evidence>
<evidence type="ECO:0000313" key="2">
    <source>
        <dbReference type="EMBL" id="MCV2887101.1"/>
    </source>
</evidence>
<dbReference type="Gene3D" id="1.25.40.10">
    <property type="entry name" value="Tetratricopeptide repeat domain"/>
    <property type="match status" value="1"/>
</dbReference>
<comment type="caution">
    <text evidence="2">The sequence shown here is derived from an EMBL/GenBank/DDBJ whole genome shotgun (WGS) entry which is preliminary data.</text>
</comment>
<keyword evidence="3" id="KW-1185">Reference proteome</keyword>
<gene>
    <name evidence="2" type="ORF">OE747_02050</name>
</gene>
<dbReference type="EMBL" id="JAOWLB010000001">
    <property type="protein sequence ID" value="MCV2887101.1"/>
    <property type="molecule type" value="Genomic_DNA"/>
</dbReference>
<accession>A0ABT3AFV8</accession>
<dbReference type="PANTHER" id="PTHR43081:SF19">
    <property type="entry name" value="PH-SENSITIVE ADENYLATE CYCLASE RV1264"/>
    <property type="match status" value="1"/>
</dbReference>
<dbReference type="PANTHER" id="PTHR43081">
    <property type="entry name" value="ADENYLATE CYCLASE, TERMINAL-DIFFERENTIATION SPECIFIC-RELATED"/>
    <property type="match status" value="1"/>
</dbReference>
<dbReference type="InterPro" id="IPR001054">
    <property type="entry name" value="A/G_cyclase"/>
</dbReference>
<feature type="domain" description="Guanylate cyclase" evidence="1">
    <location>
        <begin position="7"/>
        <end position="122"/>
    </location>
</feature>
<dbReference type="InterPro" id="IPR011990">
    <property type="entry name" value="TPR-like_helical_dom_sf"/>
</dbReference>
<dbReference type="RefSeq" id="WP_263826940.1">
    <property type="nucleotide sequence ID" value="NZ_JAOWLB010000001.1"/>
</dbReference>
<dbReference type="PROSITE" id="PS50125">
    <property type="entry name" value="GUANYLATE_CYCLASE_2"/>
    <property type="match status" value="1"/>
</dbReference>
<organism evidence="2 3">
    <name type="scientific">Ruegeria aquimaris</name>
    <dbReference type="NCBI Taxonomy" id="2984333"/>
    <lineage>
        <taxon>Bacteria</taxon>
        <taxon>Pseudomonadati</taxon>
        <taxon>Pseudomonadota</taxon>
        <taxon>Alphaproteobacteria</taxon>
        <taxon>Rhodobacterales</taxon>
        <taxon>Roseobacteraceae</taxon>
        <taxon>Ruegeria</taxon>
    </lineage>
</organism>
<protein>
    <submittedName>
        <fullName evidence="2">Adenylate/guanylate cyclase domain-containing protein</fullName>
    </submittedName>
</protein>
<dbReference type="InterPro" id="IPR029787">
    <property type="entry name" value="Nucleotide_cyclase"/>
</dbReference>
<dbReference type="CDD" id="cd07302">
    <property type="entry name" value="CHD"/>
    <property type="match status" value="1"/>
</dbReference>
<dbReference type="Pfam" id="PF00211">
    <property type="entry name" value="Guanylate_cyc"/>
    <property type="match status" value="1"/>
</dbReference>
<proteinExistence type="predicted"/>
<dbReference type="SUPFAM" id="SSF48452">
    <property type="entry name" value="TPR-like"/>
    <property type="match status" value="1"/>
</dbReference>
<dbReference type="Gene3D" id="3.40.50.10610">
    <property type="entry name" value="ABC-type transport auxiliary lipoprotein component"/>
    <property type="match status" value="1"/>
</dbReference>
<evidence type="ECO:0000259" key="1">
    <source>
        <dbReference type="PROSITE" id="PS50125"/>
    </source>
</evidence>
<dbReference type="InterPro" id="IPR050697">
    <property type="entry name" value="Adenylyl/Guanylyl_Cyclase_3/4"/>
</dbReference>
<name>A0ABT3AFV8_9RHOB</name>
<dbReference type="Proteomes" id="UP001320899">
    <property type="component" value="Unassembled WGS sequence"/>
</dbReference>
<dbReference type="SUPFAM" id="SSF55073">
    <property type="entry name" value="Nucleotide cyclase"/>
    <property type="match status" value="1"/>
</dbReference>